<accession>X1C2Z8</accession>
<evidence type="ECO:0008006" key="3">
    <source>
        <dbReference type="Google" id="ProtNLM"/>
    </source>
</evidence>
<dbReference type="InterPro" id="IPR036280">
    <property type="entry name" value="Multihaem_cyt_sf"/>
</dbReference>
<evidence type="ECO:0000256" key="1">
    <source>
        <dbReference type="SAM" id="MobiDB-lite"/>
    </source>
</evidence>
<feature type="non-terminal residue" evidence="2">
    <location>
        <position position="195"/>
    </location>
</feature>
<evidence type="ECO:0000313" key="2">
    <source>
        <dbReference type="EMBL" id="GAG90793.1"/>
    </source>
</evidence>
<reference evidence="2" key="1">
    <citation type="journal article" date="2014" name="Front. Microbiol.">
        <title>High frequency of phylogenetically diverse reductive dehalogenase-homologous genes in deep subseafloor sedimentary metagenomes.</title>
        <authorList>
            <person name="Kawai M."/>
            <person name="Futagami T."/>
            <person name="Toyoda A."/>
            <person name="Takaki Y."/>
            <person name="Nishi S."/>
            <person name="Hori S."/>
            <person name="Arai W."/>
            <person name="Tsubouchi T."/>
            <person name="Morono Y."/>
            <person name="Uchiyama I."/>
            <person name="Ito T."/>
            <person name="Fujiyama A."/>
            <person name="Inagaki F."/>
            <person name="Takami H."/>
        </authorList>
    </citation>
    <scope>NUCLEOTIDE SEQUENCE</scope>
    <source>
        <strain evidence="2">Expedition CK06-06</strain>
    </source>
</reference>
<dbReference type="AlphaFoldDB" id="X1C2Z8"/>
<comment type="caution">
    <text evidence="2">The sequence shown here is derived from an EMBL/GenBank/DDBJ whole genome shotgun (WGS) entry which is preliminary data.</text>
</comment>
<name>X1C2Z8_9ZZZZ</name>
<dbReference type="EMBL" id="BART01028510">
    <property type="protein sequence ID" value="GAG90793.1"/>
    <property type="molecule type" value="Genomic_DNA"/>
</dbReference>
<protein>
    <recommendedName>
        <fullName evidence="3">Cytochrome c-552/4 domain-containing protein</fullName>
    </recommendedName>
</protein>
<feature type="region of interest" description="Disordered" evidence="1">
    <location>
        <begin position="168"/>
        <end position="195"/>
    </location>
</feature>
<feature type="compositionally biased region" description="Polar residues" evidence="1">
    <location>
        <begin position="182"/>
        <end position="195"/>
    </location>
</feature>
<proteinExistence type="predicted"/>
<gene>
    <name evidence="2" type="ORF">S01H4_50241</name>
</gene>
<dbReference type="SUPFAM" id="SSF48695">
    <property type="entry name" value="Multiheme cytochromes"/>
    <property type="match status" value="1"/>
</dbReference>
<sequence length="195" mass="21434">MHGNGNISTTTLANVEIECSDCHGTPERFPWELPIGFGDEFGEKLKVDQPRGVATAPLPVQKEFGTVYPAKDGYLLTARGNPFGNVVREGEKIKLHSASGLNFEIPTLKSIARADSWQNPKYARTAMVKVKKHLGTMECYSCHSAWAPQCYGCHVKVDYSGGKKSTDWVKSGNTRFPDGRTADSNWDDTTPKQPG</sequence>
<organism evidence="2">
    <name type="scientific">marine sediment metagenome</name>
    <dbReference type="NCBI Taxonomy" id="412755"/>
    <lineage>
        <taxon>unclassified sequences</taxon>
        <taxon>metagenomes</taxon>
        <taxon>ecological metagenomes</taxon>
    </lineage>
</organism>